<accession>A0A803KVC9</accession>
<dbReference type="EnsemblPlants" id="AUR62002987-RA">
    <property type="protein sequence ID" value="AUR62002987-RA:cds"/>
    <property type="gene ID" value="AUR62002987"/>
</dbReference>
<organism evidence="2 3">
    <name type="scientific">Chenopodium quinoa</name>
    <name type="common">Quinoa</name>
    <dbReference type="NCBI Taxonomy" id="63459"/>
    <lineage>
        <taxon>Eukaryota</taxon>
        <taxon>Viridiplantae</taxon>
        <taxon>Streptophyta</taxon>
        <taxon>Embryophyta</taxon>
        <taxon>Tracheophyta</taxon>
        <taxon>Spermatophyta</taxon>
        <taxon>Magnoliopsida</taxon>
        <taxon>eudicotyledons</taxon>
        <taxon>Gunneridae</taxon>
        <taxon>Pentapetalae</taxon>
        <taxon>Caryophyllales</taxon>
        <taxon>Chenopodiaceae</taxon>
        <taxon>Chenopodioideae</taxon>
        <taxon>Atripliceae</taxon>
        <taxon>Chenopodium</taxon>
    </lineage>
</organism>
<dbReference type="Pfam" id="PF08387">
    <property type="entry name" value="FBD"/>
    <property type="match status" value="1"/>
</dbReference>
<dbReference type="InterPro" id="IPR053772">
    <property type="entry name" value="At1g61320/At1g61330-like"/>
</dbReference>
<sequence length="215" mass="24593">MDLTIHAPKLRNLRVRGFIYSLFLEDTRVINTVVLEIWLRNYGCLDDIFDCLANVEVLVLNDSFWLSTYHYKPPKKFPKGLGRLRTLILAYVRLYEQAHMSFVLCLLASSPRLEKLSIQVPQFAEVTDDQPVQIDCSNIFQCLRKVQLLGMLGLRSELQLIQYILAQSPVLEEMTIGLNEITSQMGSEVKYCFSLEAMLCPRASPNAEIIITTVC</sequence>
<reference evidence="2" key="1">
    <citation type="journal article" date="2017" name="Nature">
        <title>The genome of Chenopodium quinoa.</title>
        <authorList>
            <person name="Jarvis D.E."/>
            <person name="Ho Y.S."/>
            <person name="Lightfoot D.J."/>
            <person name="Schmoeckel S.M."/>
            <person name="Li B."/>
            <person name="Borm T.J.A."/>
            <person name="Ohyanagi H."/>
            <person name="Mineta K."/>
            <person name="Michell C.T."/>
            <person name="Saber N."/>
            <person name="Kharbatia N.M."/>
            <person name="Rupper R.R."/>
            <person name="Sharp A.R."/>
            <person name="Dally N."/>
            <person name="Boughton B.A."/>
            <person name="Woo Y.H."/>
            <person name="Gao G."/>
            <person name="Schijlen E.G.W.M."/>
            <person name="Guo X."/>
            <person name="Momin A.A."/>
            <person name="Negrao S."/>
            <person name="Al-Babili S."/>
            <person name="Gehring C."/>
            <person name="Roessner U."/>
            <person name="Jung C."/>
            <person name="Murphy K."/>
            <person name="Arold S.T."/>
            <person name="Gojobori T."/>
            <person name="van der Linden C.G."/>
            <person name="van Loo E.N."/>
            <person name="Jellen E.N."/>
            <person name="Maughan P.J."/>
            <person name="Tester M."/>
        </authorList>
    </citation>
    <scope>NUCLEOTIDE SEQUENCE [LARGE SCALE GENOMIC DNA]</scope>
    <source>
        <strain evidence="2">cv. PI 614886</strain>
    </source>
</reference>
<feature type="domain" description="FBD" evidence="1">
    <location>
        <begin position="142"/>
        <end position="176"/>
    </location>
</feature>
<protein>
    <recommendedName>
        <fullName evidence="1">FBD domain-containing protein</fullName>
    </recommendedName>
</protein>
<dbReference type="PANTHER" id="PTHR34145:SF28">
    <property type="entry name" value="F-BOX DOMAIN-CONTAINING PROTEIN"/>
    <property type="match status" value="1"/>
</dbReference>
<evidence type="ECO:0000259" key="1">
    <source>
        <dbReference type="Pfam" id="PF08387"/>
    </source>
</evidence>
<proteinExistence type="predicted"/>
<dbReference type="Proteomes" id="UP000596660">
    <property type="component" value="Unplaced"/>
</dbReference>
<dbReference type="SUPFAM" id="SSF52047">
    <property type="entry name" value="RNI-like"/>
    <property type="match status" value="1"/>
</dbReference>
<name>A0A803KVC9_CHEQI</name>
<reference evidence="2" key="2">
    <citation type="submission" date="2021-03" db="UniProtKB">
        <authorList>
            <consortium name="EnsemblPlants"/>
        </authorList>
    </citation>
    <scope>IDENTIFICATION</scope>
</reference>
<dbReference type="AlphaFoldDB" id="A0A803KVC9"/>
<keyword evidence="3" id="KW-1185">Reference proteome</keyword>
<dbReference type="InterPro" id="IPR006566">
    <property type="entry name" value="FBD"/>
</dbReference>
<dbReference type="PANTHER" id="PTHR34145">
    <property type="entry name" value="OS02G0105600 PROTEIN"/>
    <property type="match status" value="1"/>
</dbReference>
<evidence type="ECO:0000313" key="3">
    <source>
        <dbReference type="Proteomes" id="UP000596660"/>
    </source>
</evidence>
<evidence type="ECO:0000313" key="2">
    <source>
        <dbReference type="EnsemblPlants" id="AUR62002987-RA:cds"/>
    </source>
</evidence>
<dbReference type="Gramene" id="AUR62002987-RA">
    <property type="protein sequence ID" value="AUR62002987-RA:cds"/>
    <property type="gene ID" value="AUR62002987"/>
</dbReference>